<feature type="region of interest" description="Disordered" evidence="12">
    <location>
        <begin position="210"/>
        <end position="246"/>
    </location>
</feature>
<dbReference type="GO" id="GO:0006935">
    <property type="term" value="P:chemotaxis"/>
    <property type="evidence" value="ECO:0007669"/>
    <property type="project" value="UniProtKB-KW"/>
</dbReference>
<dbReference type="OrthoDB" id="9773007at2"/>
<keyword evidence="8 10" id="KW-0904">Protein phosphatase</keyword>
<keyword evidence="14" id="KW-1185">Reference proteome</keyword>
<comment type="similarity">
    <text evidence="2 10">Belongs to the CheZ family.</text>
</comment>
<dbReference type="EC" id="3.1.3.-" evidence="10"/>
<dbReference type="GO" id="GO:0050920">
    <property type="term" value="P:regulation of chemotaxis"/>
    <property type="evidence" value="ECO:0007669"/>
    <property type="project" value="InterPro"/>
</dbReference>
<evidence type="ECO:0000256" key="4">
    <source>
        <dbReference type="ARBA" id="ARBA00022490"/>
    </source>
</evidence>
<dbReference type="EMBL" id="CP001339">
    <property type="protein sequence ID" value="ACL72425.1"/>
    <property type="molecule type" value="Genomic_DNA"/>
</dbReference>
<dbReference type="GO" id="GO:0005737">
    <property type="term" value="C:cytoplasm"/>
    <property type="evidence" value="ECO:0007669"/>
    <property type="project" value="UniProtKB-SubCell"/>
</dbReference>
<keyword evidence="5 10" id="KW-0145">Chemotaxis</keyword>
<comment type="subcellular location">
    <subcellularLocation>
        <location evidence="1 10">Cytoplasm</location>
    </subcellularLocation>
</comment>
<dbReference type="HOGENOM" id="CLU_080718_0_0_6"/>
<evidence type="ECO:0000256" key="8">
    <source>
        <dbReference type="ARBA" id="ARBA00022912"/>
    </source>
</evidence>
<proteinExistence type="inferred from homology"/>
<evidence type="ECO:0000313" key="13">
    <source>
        <dbReference type="EMBL" id="ACL72425.1"/>
    </source>
</evidence>
<reference evidence="13 14" key="1">
    <citation type="journal article" date="2011" name="Stand. Genomic Sci.">
        <title>Complete genome sequence of 'Thioalkalivibrio sulfidophilus' HL-EbGr7.</title>
        <authorList>
            <person name="Muyzer G."/>
            <person name="Sorokin D.Y."/>
            <person name="Mavromatis K."/>
            <person name="Lapidus A."/>
            <person name="Clum A."/>
            <person name="Ivanova N."/>
            <person name="Pati A."/>
            <person name="d'Haeseleer P."/>
            <person name="Woyke T."/>
            <person name="Kyrpides N.C."/>
        </authorList>
    </citation>
    <scope>NUCLEOTIDE SEQUENCE [LARGE SCALE GENOMIC DNA]</scope>
    <source>
        <strain evidence="13 14">HL-EbGR7</strain>
    </source>
</reference>
<protein>
    <recommendedName>
        <fullName evidence="3 10">Protein phosphatase CheZ</fullName>
        <ecNumber evidence="10">3.1.3.-</ecNumber>
    </recommendedName>
    <alternativeName>
        <fullName evidence="9 10">Chemotaxis protein CheZ</fullName>
    </alternativeName>
</protein>
<evidence type="ECO:0000256" key="7">
    <source>
        <dbReference type="ARBA" id="ARBA00022801"/>
    </source>
</evidence>
<dbReference type="PANTHER" id="PTHR43693:SF1">
    <property type="entry name" value="PROTEIN PHOSPHATASE CHEZ"/>
    <property type="match status" value="1"/>
</dbReference>
<name>B8GR05_THISH</name>
<dbReference type="Pfam" id="PF04344">
    <property type="entry name" value="CheZ"/>
    <property type="match status" value="1"/>
</dbReference>
<evidence type="ECO:0000256" key="11">
    <source>
        <dbReference type="PIRSR" id="PIRSR002884-1"/>
    </source>
</evidence>
<evidence type="ECO:0000256" key="1">
    <source>
        <dbReference type="ARBA" id="ARBA00004496"/>
    </source>
</evidence>
<evidence type="ECO:0000313" key="14">
    <source>
        <dbReference type="Proteomes" id="UP000002383"/>
    </source>
</evidence>
<dbReference type="PIRSF" id="PIRSF002884">
    <property type="entry name" value="CheZ"/>
    <property type="match status" value="1"/>
</dbReference>
<dbReference type="SUPFAM" id="SSF75708">
    <property type="entry name" value="Chemotaxis phosphatase CheZ"/>
    <property type="match status" value="1"/>
</dbReference>
<feature type="site" description="Enhances dephosphorylation of CheY-P" evidence="11">
    <location>
        <position position="182"/>
    </location>
</feature>
<feature type="compositionally biased region" description="Basic and acidic residues" evidence="12">
    <location>
        <begin position="213"/>
        <end position="226"/>
    </location>
</feature>
<dbReference type="InterPro" id="IPR007439">
    <property type="entry name" value="Chemotax_Pase_CheZ"/>
</dbReference>
<accession>B8GR05</accession>
<keyword evidence="4 10" id="KW-0963">Cytoplasm</keyword>
<dbReference type="Proteomes" id="UP000002383">
    <property type="component" value="Chromosome"/>
</dbReference>
<comment type="subunit">
    <text evidence="10">Homodimer.</text>
</comment>
<dbReference type="InterPro" id="IPR050992">
    <property type="entry name" value="CheZ_family_phosphatases"/>
</dbReference>
<keyword evidence="6 10" id="KW-0283">Flagellar rotation</keyword>
<dbReference type="eggNOG" id="COG3143">
    <property type="taxonomic scope" value="Bacteria"/>
</dbReference>
<organism evidence="13 14">
    <name type="scientific">Thioalkalivibrio sulfidiphilus (strain HL-EbGR7)</name>
    <dbReference type="NCBI Taxonomy" id="396588"/>
    <lineage>
        <taxon>Bacteria</taxon>
        <taxon>Pseudomonadati</taxon>
        <taxon>Pseudomonadota</taxon>
        <taxon>Gammaproteobacteria</taxon>
        <taxon>Chromatiales</taxon>
        <taxon>Ectothiorhodospiraceae</taxon>
        <taxon>Thioalkalivibrio</taxon>
    </lineage>
</organism>
<evidence type="ECO:0000256" key="5">
    <source>
        <dbReference type="ARBA" id="ARBA00022500"/>
    </source>
</evidence>
<evidence type="ECO:0000256" key="6">
    <source>
        <dbReference type="ARBA" id="ARBA00022779"/>
    </source>
</evidence>
<gene>
    <name evidence="13" type="ordered locus">Tgr7_1340</name>
</gene>
<evidence type="ECO:0000256" key="9">
    <source>
        <dbReference type="ARBA" id="ARBA00029599"/>
    </source>
</evidence>
<dbReference type="STRING" id="396588.Tgr7_1340"/>
<sequence>MDTPGLEEKAAEIKAQQLQKARQLVSHIEAGDEESAARLIEELGRMHESLLFQELGRLTRDLHEALNAFRLDSRLSELTQTDIPDAKERLNYVVSLTEDAAHRTLNAVEASLPMSEQLSSRAGDLARHWQRFRARELSAEEFRQLSGELGEFLARVHDDAEAIRRNLSDVLMAQDFQDLTGQVIRRVINLVQDVEQNLVGLVRISGERLSTPDQKKMQDKRAEDQNKGMGPAVPGTAGASDVVSGQDDVDDLLSSLGF</sequence>
<dbReference type="AlphaFoldDB" id="B8GR05"/>
<dbReference type="Gene3D" id="1.10.287.500">
    <property type="entry name" value="Helix hairpin bin"/>
    <property type="match status" value="1"/>
</dbReference>
<dbReference type="KEGG" id="tgr:Tgr7_1340"/>
<dbReference type="PANTHER" id="PTHR43693">
    <property type="entry name" value="PROTEIN PHOSPHATASE CHEZ"/>
    <property type="match status" value="1"/>
</dbReference>
<dbReference type="GO" id="GO:0004721">
    <property type="term" value="F:phosphoprotein phosphatase activity"/>
    <property type="evidence" value="ECO:0007669"/>
    <property type="project" value="UniProtKB-KW"/>
</dbReference>
<evidence type="ECO:0000256" key="12">
    <source>
        <dbReference type="SAM" id="MobiDB-lite"/>
    </source>
</evidence>
<evidence type="ECO:0000256" key="2">
    <source>
        <dbReference type="ARBA" id="ARBA00005908"/>
    </source>
</evidence>
<evidence type="ECO:0000256" key="10">
    <source>
        <dbReference type="PIRNR" id="PIRNR002884"/>
    </source>
</evidence>
<evidence type="ECO:0000256" key="3">
    <source>
        <dbReference type="ARBA" id="ARBA00018484"/>
    </source>
</evidence>
<comment type="function">
    <text evidence="10">Plays an important role in bacterial chemotaxis signal transduction pathway by accelerating the dephosphorylation of phosphorylated CheY (CheY-P).</text>
</comment>
<dbReference type="GO" id="GO:0009288">
    <property type="term" value="C:bacterial-type flagellum"/>
    <property type="evidence" value="ECO:0007669"/>
    <property type="project" value="InterPro"/>
</dbReference>
<keyword evidence="7 10" id="KW-0378">Hydrolase</keyword>
<dbReference type="GO" id="GO:0097588">
    <property type="term" value="P:archaeal or bacterial-type flagellum-dependent cell motility"/>
    <property type="evidence" value="ECO:0007669"/>
    <property type="project" value="UniProtKB-KW"/>
</dbReference>